<dbReference type="KEGG" id="nbr:O3I_028045"/>
<gene>
    <name evidence="1" type="ORF">O3I_028045</name>
</gene>
<reference evidence="1 2" key="1">
    <citation type="journal article" date="2012" name="J. Bacteriol.">
        <title>Complete genome sequence of Nocardia brasiliensis HUJEG-1.</title>
        <authorList>
            <person name="Vera-Cabrera L."/>
            <person name="Ortiz-Lopez R."/>
            <person name="Elizondo-Gonzalez R."/>
            <person name="Perez-Maya A.A."/>
            <person name="Ocampo-Candiani J."/>
        </authorList>
    </citation>
    <scope>NUCLEOTIDE SEQUENCE [LARGE SCALE GENOMIC DNA]</scope>
    <source>
        <strain evidence="2">ATCC 700358</strain>
    </source>
</reference>
<protein>
    <submittedName>
        <fullName evidence="1">Uncharacterized protein</fullName>
    </submittedName>
</protein>
<dbReference type="Proteomes" id="UP000006304">
    <property type="component" value="Chromosome"/>
</dbReference>
<dbReference type="EMBL" id="CP003876">
    <property type="protein sequence ID" value="AFU03558.1"/>
    <property type="molecule type" value="Genomic_DNA"/>
</dbReference>
<dbReference type="HOGENOM" id="CLU_879497_0_0_11"/>
<name>K0EUT6_NOCB7</name>
<dbReference type="AlphaFoldDB" id="K0EUT6"/>
<keyword evidence="2" id="KW-1185">Reference proteome</keyword>
<organism evidence="1 2">
    <name type="scientific">Nocardia brasiliensis (strain ATCC 700358 / HUJEG-1)</name>
    <dbReference type="NCBI Taxonomy" id="1133849"/>
    <lineage>
        <taxon>Bacteria</taxon>
        <taxon>Bacillati</taxon>
        <taxon>Actinomycetota</taxon>
        <taxon>Actinomycetes</taxon>
        <taxon>Mycobacteriales</taxon>
        <taxon>Nocardiaceae</taxon>
        <taxon>Nocardia</taxon>
    </lineage>
</organism>
<proteinExistence type="predicted"/>
<dbReference type="STRING" id="1133849.O3I_028045"/>
<evidence type="ECO:0000313" key="2">
    <source>
        <dbReference type="Proteomes" id="UP000006304"/>
    </source>
</evidence>
<sequence>MPDAGTISYMSAIHTEVGEIELHTTIDDSLVAELHAGQPSIAGASDAESELLELREQLIGPHTRGVLTVRRQGAVVGWTLLIDPDDPERYLLAVPVVEEGDTDTYRAMLSAAVDAARSSKHAAVQWIVQDSDGAAVAAALGLRPHRELDCEWRAEGGDWPETPAAYVEELPAPPTRETLARYARLYTDAGLSRCDDTGCTDRWTADTVGELLADRDEYLDTTFTLGYLDVDGTLRAESSAGVRGGTAVLNIVHAEALVPELSALLASTLHRLRRDHPEVVTADLSADPADQALRTALAGAGFTLRGSICEYRIPVE</sequence>
<evidence type="ECO:0000313" key="1">
    <source>
        <dbReference type="EMBL" id="AFU03558.1"/>
    </source>
</evidence>
<accession>K0EUT6</accession>